<dbReference type="Pfam" id="PF03992">
    <property type="entry name" value="ABM"/>
    <property type="match status" value="1"/>
</dbReference>
<dbReference type="GO" id="GO:0004497">
    <property type="term" value="F:monooxygenase activity"/>
    <property type="evidence" value="ECO:0007669"/>
    <property type="project" value="UniProtKB-KW"/>
</dbReference>
<proteinExistence type="predicted"/>
<dbReference type="EMBL" id="FNFY01000039">
    <property type="protein sequence ID" value="SDL29813.1"/>
    <property type="molecule type" value="Genomic_DNA"/>
</dbReference>
<dbReference type="InterPro" id="IPR007138">
    <property type="entry name" value="ABM_dom"/>
</dbReference>
<dbReference type="InterPro" id="IPR011008">
    <property type="entry name" value="Dimeric_a/b-barrel"/>
</dbReference>
<dbReference type="RefSeq" id="WP_092988155.1">
    <property type="nucleotide sequence ID" value="NZ_FNFY01000039.1"/>
</dbReference>
<accession>A0A1G9IXY3</accession>
<dbReference type="SUPFAM" id="SSF54909">
    <property type="entry name" value="Dimeric alpha+beta barrel"/>
    <property type="match status" value="1"/>
</dbReference>
<gene>
    <name evidence="2" type="ORF">SAMN05216216_13910</name>
</gene>
<keyword evidence="2" id="KW-0560">Oxidoreductase</keyword>
<protein>
    <submittedName>
        <fullName evidence="2">Quinol monooxygenase YgiN</fullName>
    </submittedName>
</protein>
<keyword evidence="3" id="KW-1185">Reference proteome</keyword>
<dbReference type="Gene3D" id="3.30.70.100">
    <property type="match status" value="1"/>
</dbReference>
<reference evidence="3" key="1">
    <citation type="submission" date="2016-10" db="EMBL/GenBank/DDBJ databases">
        <authorList>
            <person name="Varghese N."/>
            <person name="Submissions S."/>
        </authorList>
    </citation>
    <scope>NUCLEOTIDE SEQUENCE [LARGE SCALE GENOMIC DNA]</scope>
    <source>
        <strain evidence="3">CGMCC 1.8895</strain>
    </source>
</reference>
<keyword evidence="2" id="KW-0503">Monooxygenase</keyword>
<name>A0A1G9IXY3_9BACL</name>
<feature type="domain" description="ABM" evidence="1">
    <location>
        <begin position="4"/>
        <end position="93"/>
    </location>
</feature>
<sequence length="102" mass="11068">MDKFSLFGKFTVDEANRDQLVDILLDAAESMKDLEECEAYIVSVAEEEADAVYVDEVWSDDAAHQSSLELGATQTLIAKAKPIITGMERISTLAVRGGKGVS</sequence>
<dbReference type="AlphaFoldDB" id="A0A1G9IXY3"/>
<evidence type="ECO:0000313" key="2">
    <source>
        <dbReference type="EMBL" id="SDL29813.1"/>
    </source>
</evidence>
<dbReference type="Proteomes" id="UP000199008">
    <property type="component" value="Unassembled WGS sequence"/>
</dbReference>
<dbReference type="STRING" id="576118.SAMN05216216_13910"/>
<evidence type="ECO:0000259" key="1">
    <source>
        <dbReference type="PROSITE" id="PS51725"/>
    </source>
</evidence>
<organism evidence="2 3">
    <name type="scientific">Lacicoccus qingdaonensis</name>
    <dbReference type="NCBI Taxonomy" id="576118"/>
    <lineage>
        <taxon>Bacteria</taxon>
        <taxon>Bacillati</taxon>
        <taxon>Bacillota</taxon>
        <taxon>Bacilli</taxon>
        <taxon>Bacillales</taxon>
        <taxon>Salinicoccaceae</taxon>
        <taxon>Lacicoccus</taxon>
    </lineage>
</organism>
<evidence type="ECO:0000313" key="3">
    <source>
        <dbReference type="Proteomes" id="UP000199008"/>
    </source>
</evidence>
<dbReference type="OrthoDB" id="165368at2"/>
<dbReference type="PROSITE" id="PS51725">
    <property type="entry name" value="ABM"/>
    <property type="match status" value="1"/>
</dbReference>